<evidence type="ECO:0000256" key="5">
    <source>
        <dbReference type="ARBA" id="ARBA00022989"/>
    </source>
</evidence>
<feature type="transmembrane region" description="Helical" evidence="8">
    <location>
        <begin position="268"/>
        <end position="292"/>
    </location>
</feature>
<name>A0AAD9T0C6_9HELO</name>
<dbReference type="CDD" id="cd09630">
    <property type="entry name" value="CDH_like_cytochrome"/>
    <property type="match status" value="1"/>
</dbReference>
<keyword evidence="2" id="KW-0813">Transport</keyword>
<feature type="transmembrane region" description="Helical" evidence="8">
    <location>
        <begin position="304"/>
        <end position="323"/>
    </location>
</feature>
<dbReference type="Pfam" id="PF16010">
    <property type="entry name" value="CDH-cyt"/>
    <property type="match status" value="1"/>
</dbReference>
<feature type="region of interest" description="Disordered" evidence="7">
    <location>
        <begin position="186"/>
        <end position="219"/>
    </location>
</feature>
<dbReference type="CDD" id="cd08760">
    <property type="entry name" value="Cyt_b561_FRRS1_like"/>
    <property type="match status" value="1"/>
</dbReference>
<dbReference type="PANTHER" id="PTHR47797">
    <property type="entry name" value="DEHYDROGENASE, PUTATIVE (AFU_ORTHOLOGUE AFUA_8G05805)-RELATED"/>
    <property type="match status" value="1"/>
</dbReference>
<feature type="compositionally biased region" description="Low complexity" evidence="7">
    <location>
        <begin position="193"/>
        <end position="219"/>
    </location>
</feature>
<keyword evidence="9" id="KW-0732">Signal</keyword>
<dbReference type="InterPro" id="IPR005018">
    <property type="entry name" value="DOMON_domain"/>
</dbReference>
<reference evidence="11" key="1">
    <citation type="submission" date="2023-06" db="EMBL/GenBank/DDBJ databases">
        <title>Draft genome of Marssonina rosae.</title>
        <authorList>
            <person name="Cheng Q."/>
        </authorList>
    </citation>
    <scope>NUCLEOTIDE SEQUENCE</scope>
    <source>
        <strain evidence="11">R4</strain>
    </source>
</reference>
<keyword evidence="12" id="KW-1185">Reference proteome</keyword>
<sequence length="430" mass="44709">MKPTRLQSALAWLVAGYASLASTQATFSPGPSYSIGIPSGSSISSSSTGPLYFQLKAPATYQWVALGTGSQMAGSTIFVMYADGAGNVTISGRKASGKSEPKMDSVIQGGLELLEGSGVVDGNLVANVRCTTCTLDSDASSSSSPWIAAWNTGSSLDTTSTSATISQHSNQNTRQVSIDLSTASIASDSNPWSTSSSADPTTTGSSGSSSNPTSGSGNSGANAGISFSGQDFSAVEDYQMAHGIIMGVVVVLLFPLGAMFIRMGGSGVVHGILQVLSLCALIVGLGLGFKLADMTHSMLNNTHTIFGLVICVLFLIQPIFGVIHHIQYKRNLARASVSHVHIWYGRILMLLAVVNGGLGLQLAANSHNGEIAYGVVAGVVGVAYVVMVMIKRKDKQPLWKEGIPLGSPPGYGDGRAQPQYVRQADMMNFK</sequence>
<dbReference type="SMART" id="SM00665">
    <property type="entry name" value="B561"/>
    <property type="match status" value="1"/>
</dbReference>
<dbReference type="EMBL" id="JAUBYV010000005">
    <property type="protein sequence ID" value="KAK2627051.1"/>
    <property type="molecule type" value="Genomic_DNA"/>
</dbReference>
<proteinExistence type="predicted"/>
<dbReference type="AlphaFoldDB" id="A0AAD9T0C6"/>
<dbReference type="Pfam" id="PF03188">
    <property type="entry name" value="Cytochrom_B561"/>
    <property type="match status" value="1"/>
</dbReference>
<feature type="signal peptide" evidence="9">
    <location>
        <begin position="1"/>
        <end position="25"/>
    </location>
</feature>
<keyword evidence="5 8" id="KW-1133">Transmembrane helix</keyword>
<dbReference type="Gene3D" id="2.60.40.1210">
    <property type="entry name" value="Cellobiose dehydrogenase, cytochrome domain"/>
    <property type="match status" value="1"/>
</dbReference>
<gene>
    <name evidence="11" type="ORF">QTJ16_004226</name>
</gene>
<feature type="transmembrane region" description="Helical" evidence="8">
    <location>
        <begin position="343"/>
        <end position="365"/>
    </location>
</feature>
<evidence type="ECO:0000313" key="11">
    <source>
        <dbReference type="EMBL" id="KAK2627051.1"/>
    </source>
</evidence>
<comment type="caution">
    <text evidence="11">The sequence shown here is derived from an EMBL/GenBank/DDBJ whole genome shotgun (WGS) entry which is preliminary data.</text>
</comment>
<evidence type="ECO:0000256" key="6">
    <source>
        <dbReference type="ARBA" id="ARBA00023136"/>
    </source>
</evidence>
<evidence type="ECO:0000256" key="7">
    <source>
        <dbReference type="SAM" id="MobiDB-lite"/>
    </source>
</evidence>
<keyword evidence="3 8" id="KW-0812">Transmembrane</keyword>
<feature type="domain" description="DOMON" evidence="10">
    <location>
        <begin position="35"/>
        <end position="153"/>
    </location>
</feature>
<dbReference type="InterPro" id="IPR006593">
    <property type="entry name" value="Cyt_b561/ferric_Rdtase_TM"/>
</dbReference>
<dbReference type="SMART" id="SM00664">
    <property type="entry name" value="DoH"/>
    <property type="match status" value="1"/>
</dbReference>
<evidence type="ECO:0000256" key="1">
    <source>
        <dbReference type="ARBA" id="ARBA00004370"/>
    </source>
</evidence>
<dbReference type="GO" id="GO:0016020">
    <property type="term" value="C:membrane"/>
    <property type="evidence" value="ECO:0007669"/>
    <property type="project" value="UniProtKB-SubCell"/>
</dbReference>
<evidence type="ECO:0000313" key="12">
    <source>
        <dbReference type="Proteomes" id="UP001285354"/>
    </source>
</evidence>
<evidence type="ECO:0000259" key="10">
    <source>
        <dbReference type="PROSITE" id="PS50836"/>
    </source>
</evidence>
<feature type="chain" id="PRO_5042022097" description="DOMON domain-containing protein" evidence="9">
    <location>
        <begin position="26"/>
        <end position="430"/>
    </location>
</feature>
<accession>A0AAD9T0C6</accession>
<evidence type="ECO:0000256" key="8">
    <source>
        <dbReference type="SAM" id="Phobius"/>
    </source>
</evidence>
<evidence type="ECO:0000256" key="3">
    <source>
        <dbReference type="ARBA" id="ARBA00022692"/>
    </source>
</evidence>
<keyword evidence="4" id="KW-0249">Electron transport</keyword>
<evidence type="ECO:0000256" key="9">
    <source>
        <dbReference type="SAM" id="SignalP"/>
    </source>
</evidence>
<comment type="subcellular location">
    <subcellularLocation>
        <location evidence="1">Membrane</location>
    </subcellularLocation>
</comment>
<dbReference type="PANTHER" id="PTHR47797:SF4">
    <property type="entry name" value="DOMON DOMAIN-CONTAINING PROTEIN"/>
    <property type="match status" value="1"/>
</dbReference>
<dbReference type="Gene3D" id="1.20.120.1770">
    <property type="match status" value="1"/>
</dbReference>
<dbReference type="SUPFAM" id="SSF49344">
    <property type="entry name" value="CBD9-like"/>
    <property type="match status" value="1"/>
</dbReference>
<feature type="transmembrane region" description="Helical" evidence="8">
    <location>
        <begin position="240"/>
        <end position="261"/>
    </location>
</feature>
<organism evidence="11 12">
    <name type="scientific">Diplocarpon rosae</name>
    <dbReference type="NCBI Taxonomy" id="946125"/>
    <lineage>
        <taxon>Eukaryota</taxon>
        <taxon>Fungi</taxon>
        <taxon>Dikarya</taxon>
        <taxon>Ascomycota</taxon>
        <taxon>Pezizomycotina</taxon>
        <taxon>Leotiomycetes</taxon>
        <taxon>Helotiales</taxon>
        <taxon>Drepanopezizaceae</taxon>
        <taxon>Diplocarpon</taxon>
    </lineage>
</organism>
<feature type="transmembrane region" description="Helical" evidence="8">
    <location>
        <begin position="371"/>
        <end position="390"/>
    </location>
</feature>
<keyword evidence="6 8" id="KW-0472">Membrane</keyword>
<dbReference type="PROSITE" id="PS50836">
    <property type="entry name" value="DOMON"/>
    <property type="match status" value="1"/>
</dbReference>
<evidence type="ECO:0000256" key="4">
    <source>
        <dbReference type="ARBA" id="ARBA00022982"/>
    </source>
</evidence>
<evidence type="ECO:0000256" key="2">
    <source>
        <dbReference type="ARBA" id="ARBA00022448"/>
    </source>
</evidence>
<dbReference type="Proteomes" id="UP001285354">
    <property type="component" value="Unassembled WGS sequence"/>
</dbReference>
<protein>
    <recommendedName>
        <fullName evidence="10">DOMON domain-containing protein</fullName>
    </recommendedName>
</protein>
<dbReference type="InterPro" id="IPR015920">
    <property type="entry name" value="Cellobiose_DH-like_cyt"/>
</dbReference>